<reference evidence="1 2" key="1">
    <citation type="journal article" date="2014" name="BMC Genomics">
        <title>Comparison of environmental and isolate Sulfobacillus genomes reveals diverse carbon, sulfur, nitrogen, and hydrogen metabolisms.</title>
        <authorList>
            <person name="Justice N.B."/>
            <person name="Norman A."/>
            <person name="Brown C.T."/>
            <person name="Singh A."/>
            <person name="Thomas B.C."/>
            <person name="Banfield J.F."/>
        </authorList>
    </citation>
    <scope>NUCLEOTIDE SEQUENCE [LARGE SCALE GENOMIC DNA]</scope>
    <source>
        <strain evidence="1">AMDSBA3</strain>
    </source>
</reference>
<dbReference type="EMBL" id="PXYV01000044">
    <property type="protein sequence ID" value="PSR21025.1"/>
    <property type="molecule type" value="Genomic_DNA"/>
</dbReference>
<proteinExistence type="predicted"/>
<evidence type="ECO:0000313" key="2">
    <source>
        <dbReference type="Proteomes" id="UP000241848"/>
    </source>
</evidence>
<dbReference type="Proteomes" id="UP000241848">
    <property type="component" value="Unassembled WGS sequence"/>
</dbReference>
<gene>
    <name evidence="1" type="ORF">C7B45_12365</name>
</gene>
<organism evidence="1 2">
    <name type="scientific">Sulfobacillus acidophilus</name>
    <dbReference type="NCBI Taxonomy" id="53633"/>
    <lineage>
        <taxon>Bacteria</taxon>
        <taxon>Bacillati</taxon>
        <taxon>Bacillota</taxon>
        <taxon>Clostridia</taxon>
        <taxon>Eubacteriales</taxon>
        <taxon>Clostridiales Family XVII. Incertae Sedis</taxon>
        <taxon>Sulfobacillus</taxon>
    </lineage>
</organism>
<name>A0A2T2WFK5_9FIRM</name>
<dbReference type="AlphaFoldDB" id="A0A2T2WFK5"/>
<evidence type="ECO:0000313" key="1">
    <source>
        <dbReference type="EMBL" id="PSR21025.1"/>
    </source>
</evidence>
<accession>A0A2T2WFK5</accession>
<sequence>MHFVIDSPISNEQIEPNIAQVSKRARVKNTIESAVRVRVEMRARTADYPFQKGVLLALLTERFRSFIVECAS</sequence>
<protein>
    <submittedName>
        <fullName evidence="1">Uncharacterized protein</fullName>
    </submittedName>
</protein>
<comment type="caution">
    <text evidence="1">The sequence shown here is derived from an EMBL/GenBank/DDBJ whole genome shotgun (WGS) entry which is preliminary data.</text>
</comment>